<keyword evidence="4" id="KW-0547">Nucleotide-binding</keyword>
<evidence type="ECO:0000256" key="3">
    <source>
        <dbReference type="ARBA" id="ARBA00022598"/>
    </source>
</evidence>
<keyword evidence="3" id="KW-0436">Ligase</keyword>
<keyword evidence="12" id="KW-1185">Reference proteome</keyword>
<proteinExistence type="inferred from homology"/>
<dbReference type="Gene3D" id="3.30.590.10">
    <property type="entry name" value="Glutamine synthetase/guanido kinase, catalytic domain"/>
    <property type="match status" value="1"/>
</dbReference>
<dbReference type="InterPro" id="IPR027303">
    <property type="entry name" value="Gln_synth_gly_rich_site"/>
</dbReference>
<comment type="similarity">
    <text evidence="2 7 8">Belongs to the glutamine synthetase family.</text>
</comment>
<dbReference type="InterPro" id="IPR008146">
    <property type="entry name" value="Gln_synth_cat_dom"/>
</dbReference>
<evidence type="ECO:0000256" key="6">
    <source>
        <dbReference type="ARBA" id="ARBA00022842"/>
    </source>
</evidence>
<dbReference type="InterPro" id="IPR008147">
    <property type="entry name" value="Gln_synt_N"/>
</dbReference>
<evidence type="ECO:0000256" key="7">
    <source>
        <dbReference type="PROSITE-ProRule" id="PRU01330"/>
    </source>
</evidence>
<evidence type="ECO:0000256" key="8">
    <source>
        <dbReference type="RuleBase" id="RU000384"/>
    </source>
</evidence>
<comment type="cofactor">
    <cofactor evidence="1">
        <name>Mg(2+)</name>
        <dbReference type="ChEBI" id="CHEBI:18420"/>
    </cofactor>
</comment>
<dbReference type="InterPro" id="IPR017536">
    <property type="entry name" value="Glutamine_synthetase_typeIII"/>
</dbReference>
<dbReference type="Gene3D" id="3.10.20.70">
    <property type="entry name" value="Glutamine synthetase, N-terminal domain"/>
    <property type="match status" value="1"/>
</dbReference>
<dbReference type="EMBL" id="FNSV01000005">
    <property type="protein sequence ID" value="SEB62675.1"/>
    <property type="molecule type" value="Genomic_DNA"/>
</dbReference>
<evidence type="ECO:0000259" key="9">
    <source>
        <dbReference type="PROSITE" id="PS51986"/>
    </source>
</evidence>
<evidence type="ECO:0000313" key="11">
    <source>
        <dbReference type="EMBL" id="SEB62675.1"/>
    </source>
</evidence>
<dbReference type="Proteomes" id="UP000183561">
    <property type="component" value="Unassembled WGS sequence"/>
</dbReference>
<protein>
    <submittedName>
        <fullName evidence="11">Glutamine synthetase</fullName>
    </submittedName>
</protein>
<feature type="domain" description="GS catalytic" evidence="10">
    <location>
        <begin position="132"/>
        <end position="465"/>
    </location>
</feature>
<accession>A0A1H4KX50</accession>
<dbReference type="PROSITE" id="PS51987">
    <property type="entry name" value="GS_CATALYTIC"/>
    <property type="match status" value="1"/>
</dbReference>
<evidence type="ECO:0000313" key="12">
    <source>
        <dbReference type="Proteomes" id="UP000183561"/>
    </source>
</evidence>
<dbReference type="SUPFAM" id="SSF55931">
    <property type="entry name" value="Glutamine synthetase/guanido kinase"/>
    <property type="match status" value="1"/>
</dbReference>
<dbReference type="NCBIfam" id="TIGR03105">
    <property type="entry name" value="gln_synth_III"/>
    <property type="match status" value="1"/>
</dbReference>
<dbReference type="PROSITE" id="PS00181">
    <property type="entry name" value="GLNA_ATP"/>
    <property type="match status" value="1"/>
</dbReference>
<dbReference type="PROSITE" id="PS51986">
    <property type="entry name" value="GS_BETA_GRASP"/>
    <property type="match status" value="1"/>
</dbReference>
<dbReference type="GO" id="GO:0005524">
    <property type="term" value="F:ATP binding"/>
    <property type="evidence" value="ECO:0007669"/>
    <property type="project" value="UniProtKB-KW"/>
</dbReference>
<dbReference type="PANTHER" id="PTHR43785:SF14">
    <property type="entry name" value="GLUTAMINE SYNTHETASE"/>
    <property type="match status" value="1"/>
</dbReference>
<keyword evidence="6" id="KW-0460">Magnesium</keyword>
<gene>
    <name evidence="11" type="ORF">SAMN04490239_0941</name>
</gene>
<dbReference type="AlphaFoldDB" id="A0A1H4KX50"/>
<dbReference type="SUPFAM" id="SSF54368">
    <property type="entry name" value="Glutamine synthetase, N-terminal domain"/>
    <property type="match status" value="1"/>
</dbReference>
<dbReference type="Pfam" id="PF00120">
    <property type="entry name" value="Gln-synt_C"/>
    <property type="match status" value="1"/>
</dbReference>
<dbReference type="PANTHER" id="PTHR43785">
    <property type="entry name" value="GAMMA-GLUTAMYLPUTRESCINE SYNTHETASE"/>
    <property type="match status" value="1"/>
</dbReference>
<keyword evidence="5" id="KW-0067">ATP-binding</keyword>
<sequence length="465" mass="50164">MTLAETRIEKDTFMAVDTAEASLFTESSVNHTPTLSEVVHASGTTFILALFVTLSGKPCAKLVPIQAVKQLEEDGVGFAGYAAGHMGQEPKDSDLIAIPDVSSFTPLPFIKPGLAIVHCDPHVDGKPWPFAPRIILKEQLRKAADLGMTVNVGAEIEYFLVNRVDGELVTADRSDTSTNPCYDARDVTRMYDHLTEVSDAMNALGWGNYANDHEDGNGQFEQNFDYADAMTTADRVITLRYLLSVIAEKRGMQATFMPKPFTTRTGTGLHMHLSLWNEAGAVFPDADDEQGLGISSTAYAFVAGILDHACALQGLIAPTVNSYKRTGATATASGATWSPRYATYGGNDRTHYLRIPDKNRVELRGGDGSANPYLAAAGAIAAGLDGVRRNLHPGKPGSGDSPSDMLPMTLLHAMDALESDPVVTGALDVAGPGVAEYFAKLKREEFFAWHNTVSSWEIDHYLTAF</sequence>
<organism evidence="11 12">
    <name type="scientific">Rhodococcus koreensis</name>
    <dbReference type="NCBI Taxonomy" id="99653"/>
    <lineage>
        <taxon>Bacteria</taxon>
        <taxon>Bacillati</taxon>
        <taxon>Actinomycetota</taxon>
        <taxon>Actinomycetes</taxon>
        <taxon>Mycobacteriales</taxon>
        <taxon>Nocardiaceae</taxon>
        <taxon>Rhodococcus</taxon>
    </lineage>
</organism>
<dbReference type="SMART" id="SM01230">
    <property type="entry name" value="Gln-synt_C"/>
    <property type="match status" value="1"/>
</dbReference>
<evidence type="ECO:0000256" key="5">
    <source>
        <dbReference type="ARBA" id="ARBA00022840"/>
    </source>
</evidence>
<dbReference type="GO" id="GO:0004356">
    <property type="term" value="F:glutamine synthetase activity"/>
    <property type="evidence" value="ECO:0007669"/>
    <property type="project" value="InterPro"/>
</dbReference>
<dbReference type="InterPro" id="IPR036651">
    <property type="entry name" value="Gln_synt_N_sf"/>
</dbReference>
<evidence type="ECO:0000259" key="10">
    <source>
        <dbReference type="PROSITE" id="PS51987"/>
    </source>
</evidence>
<feature type="domain" description="GS beta-grasp" evidence="9">
    <location>
        <begin position="42"/>
        <end position="126"/>
    </location>
</feature>
<dbReference type="GO" id="GO:0006542">
    <property type="term" value="P:glutamine biosynthetic process"/>
    <property type="evidence" value="ECO:0007669"/>
    <property type="project" value="InterPro"/>
</dbReference>
<evidence type="ECO:0000256" key="2">
    <source>
        <dbReference type="ARBA" id="ARBA00009897"/>
    </source>
</evidence>
<evidence type="ECO:0000256" key="4">
    <source>
        <dbReference type="ARBA" id="ARBA00022741"/>
    </source>
</evidence>
<evidence type="ECO:0000256" key="1">
    <source>
        <dbReference type="ARBA" id="ARBA00001946"/>
    </source>
</evidence>
<reference evidence="12" key="1">
    <citation type="submission" date="2016-10" db="EMBL/GenBank/DDBJ databases">
        <authorList>
            <person name="Varghese N."/>
            <person name="Submissions S."/>
        </authorList>
    </citation>
    <scope>NUCLEOTIDE SEQUENCE [LARGE SCALE GENOMIC DNA]</scope>
    <source>
        <strain evidence="12">DSM 44498</strain>
    </source>
</reference>
<name>A0A1H4KX50_9NOCA</name>
<dbReference type="InterPro" id="IPR014746">
    <property type="entry name" value="Gln_synth/guanido_kin_cat_dom"/>
</dbReference>